<proteinExistence type="predicted"/>
<reference evidence="1 2" key="1">
    <citation type="submission" date="2015-01" db="EMBL/GenBank/DDBJ databases">
        <title>Draft genome of the acidophilic iron oxidizer Ferrimicrobium acidiphilum strain T23.</title>
        <authorList>
            <person name="Poehlein A."/>
            <person name="Eisen S."/>
            <person name="Schloemann M."/>
            <person name="Johnson B.D."/>
            <person name="Daniel R."/>
            <person name="Muehling M."/>
        </authorList>
    </citation>
    <scope>NUCLEOTIDE SEQUENCE [LARGE SCALE GENOMIC DNA]</scope>
    <source>
        <strain evidence="1 2">T23</strain>
    </source>
</reference>
<dbReference type="EMBL" id="JXUW01000018">
    <property type="protein sequence ID" value="KJE76311.1"/>
    <property type="molecule type" value="Genomic_DNA"/>
</dbReference>
<dbReference type="AlphaFoldDB" id="A0A0D8FT69"/>
<gene>
    <name evidence="1" type="ORF">FEAC_19210</name>
</gene>
<accession>A0A0D8FT69</accession>
<dbReference type="GeneID" id="78373044"/>
<keyword evidence="2" id="KW-1185">Reference proteome</keyword>
<dbReference type="Proteomes" id="UP000032336">
    <property type="component" value="Unassembled WGS sequence"/>
</dbReference>
<dbReference type="RefSeq" id="WP_035392209.1">
    <property type="nucleotide sequence ID" value="NZ_JQKF01000078.1"/>
</dbReference>
<name>A0A0D8FT69_9ACTN</name>
<organism evidence="1 2">
    <name type="scientific">Ferrimicrobium acidiphilum DSM 19497</name>
    <dbReference type="NCBI Taxonomy" id="1121877"/>
    <lineage>
        <taxon>Bacteria</taxon>
        <taxon>Bacillati</taxon>
        <taxon>Actinomycetota</taxon>
        <taxon>Acidimicrobiia</taxon>
        <taxon>Acidimicrobiales</taxon>
        <taxon>Acidimicrobiaceae</taxon>
        <taxon>Ferrimicrobium</taxon>
    </lineage>
</organism>
<evidence type="ECO:0000313" key="1">
    <source>
        <dbReference type="EMBL" id="KJE76311.1"/>
    </source>
</evidence>
<comment type="caution">
    <text evidence="1">The sequence shown here is derived from an EMBL/GenBank/DDBJ whole genome shotgun (WGS) entry which is preliminary data.</text>
</comment>
<sequence>MSTRSKDEFASAYETLRARVTEVGFPGAPLGLNLLLNQGLSTWMRTLPVTGLELPPLGPATNGDREMGDNLELVHVLAAMALANTCHLEAS</sequence>
<evidence type="ECO:0000313" key="2">
    <source>
        <dbReference type="Proteomes" id="UP000032336"/>
    </source>
</evidence>
<protein>
    <submittedName>
        <fullName evidence="1">Uncharacterized protein</fullName>
    </submittedName>
</protein>
<dbReference type="STRING" id="1121877.FEAC_19210"/>